<dbReference type="Pfam" id="PF19652">
    <property type="entry name" value="DUF6155"/>
    <property type="match status" value="1"/>
</dbReference>
<evidence type="ECO:0000313" key="2">
    <source>
        <dbReference type="Proteomes" id="UP000289775"/>
    </source>
</evidence>
<evidence type="ECO:0000313" key="1">
    <source>
        <dbReference type="EMBL" id="RYJ45042.1"/>
    </source>
</evidence>
<comment type="caution">
    <text evidence="1">The sequence shown here is derived from an EMBL/GenBank/DDBJ whole genome shotgun (WGS) entry which is preliminary data.</text>
</comment>
<name>A0A444WH14_9FLAO</name>
<protein>
    <submittedName>
        <fullName evidence="1">Uncharacterized protein</fullName>
    </submittedName>
</protein>
<sequence length="177" mass="21288">MSYIKRFMSKRDLKKYLSGLTKDQLEEQFIEMYDKFSEVKTYYNFVFNPKEDKLEQEAKVKISNEYFPVKSKKAKMRRSVAQKYIKHFIALGADPYMIADIMLFNIEIAQSYSAERQIGYSSFYKSMLNSFKQVTDFVIANGMAQDFKKRLKSIHDEAFVQHWENRKEFERIYDNFE</sequence>
<proteinExistence type="predicted"/>
<reference evidence="1 2" key="1">
    <citation type="submission" date="2014-12" db="EMBL/GenBank/DDBJ databases">
        <title>Genome sequence of Flavobacterium beibuense RSKm HC5.</title>
        <authorList>
            <person name="Kim J.F."/>
            <person name="Song J.Y."/>
            <person name="Kwak M.-J."/>
            <person name="Lee S.-W."/>
        </authorList>
    </citation>
    <scope>NUCLEOTIDE SEQUENCE [LARGE SCALE GENOMIC DNA]</scope>
    <source>
        <strain evidence="1 2">RSKm HC5</strain>
    </source>
</reference>
<dbReference type="Proteomes" id="UP000289775">
    <property type="component" value="Unassembled WGS sequence"/>
</dbReference>
<organism evidence="1 2">
    <name type="scientific">Flavobacterium beibuense</name>
    <dbReference type="NCBI Taxonomy" id="657326"/>
    <lineage>
        <taxon>Bacteria</taxon>
        <taxon>Pseudomonadati</taxon>
        <taxon>Bacteroidota</taxon>
        <taxon>Flavobacteriia</taxon>
        <taxon>Flavobacteriales</taxon>
        <taxon>Flavobacteriaceae</taxon>
        <taxon>Flavobacterium</taxon>
    </lineage>
</organism>
<gene>
    <name evidence="1" type="ORF">NU09_0676</name>
</gene>
<dbReference type="AlphaFoldDB" id="A0A444WH14"/>
<dbReference type="EMBL" id="JUIW01000002">
    <property type="protein sequence ID" value="RYJ45042.1"/>
    <property type="molecule type" value="Genomic_DNA"/>
</dbReference>
<dbReference type="InterPro" id="IPR046153">
    <property type="entry name" value="DUF6155"/>
</dbReference>
<accession>A0A444WH14</accession>
<keyword evidence="2" id="KW-1185">Reference proteome</keyword>